<dbReference type="AlphaFoldDB" id="A0A552KZN8"/>
<name>A0A552KZN8_9CHRO</name>
<sequence length="152" mass="18443">MWQETLNKIQTADAVLVILEPYREIINPEKDNLDHFITRQQWIKIFEKWVDFLLKECSQVSHLLICLNKVDLCPINLTEEAKKLAYDPHYQYLNWQEKDSYVYHRYFTPVQSQIQRLNQHRKKAARFFITSIYQRDLLELPLIYISSYVNFS</sequence>
<evidence type="ECO:0000313" key="1">
    <source>
        <dbReference type="EMBL" id="TRV13444.1"/>
    </source>
</evidence>
<dbReference type="EMBL" id="SFAM01000065">
    <property type="protein sequence ID" value="TRV13444.1"/>
    <property type="molecule type" value="Genomic_DNA"/>
</dbReference>
<accession>A0A552KZN8</accession>
<dbReference type="Proteomes" id="UP000315868">
    <property type="component" value="Unassembled WGS sequence"/>
</dbReference>
<gene>
    <name evidence="1" type="ORF">EWV45_07525</name>
</gene>
<reference evidence="1 2" key="1">
    <citation type="submission" date="2019-01" db="EMBL/GenBank/DDBJ databases">
        <title>Coherence of Microcystis species and biogeography revealed through population genomics.</title>
        <authorList>
            <person name="Perez-Carrascal O.M."/>
            <person name="Terrat Y."/>
            <person name="Giani A."/>
            <person name="Fortin N."/>
            <person name="Tromas N."/>
            <person name="Shapiro B.J."/>
        </authorList>
    </citation>
    <scope>NUCLEOTIDE SEQUENCE [LARGE SCALE GENOMIC DNA]</scope>
    <source>
        <strain evidence="1">Mf_QC_C_20070823_S10D</strain>
    </source>
</reference>
<proteinExistence type="predicted"/>
<comment type="caution">
    <text evidence="1">The sequence shown here is derived from an EMBL/GenBank/DDBJ whole genome shotgun (WGS) entry which is preliminary data.</text>
</comment>
<protein>
    <submittedName>
        <fullName evidence="1">Uncharacterized protein</fullName>
    </submittedName>
</protein>
<organism evidence="1 2">
    <name type="scientific">Microcystis flos-aquae Mf_QC_C_20070823_S10D</name>
    <dbReference type="NCBI Taxonomy" id="2486236"/>
    <lineage>
        <taxon>Bacteria</taxon>
        <taxon>Bacillati</taxon>
        <taxon>Cyanobacteriota</taxon>
        <taxon>Cyanophyceae</taxon>
        <taxon>Oscillatoriophycideae</taxon>
        <taxon>Chroococcales</taxon>
        <taxon>Microcystaceae</taxon>
        <taxon>Microcystis</taxon>
    </lineage>
</organism>
<evidence type="ECO:0000313" key="2">
    <source>
        <dbReference type="Proteomes" id="UP000315868"/>
    </source>
</evidence>